<feature type="domain" description="HTH tetR-type" evidence="6">
    <location>
        <begin position="10"/>
        <end position="70"/>
    </location>
</feature>
<evidence type="ECO:0000313" key="8">
    <source>
        <dbReference type="Proteomes" id="UP000274786"/>
    </source>
</evidence>
<evidence type="ECO:0000256" key="1">
    <source>
        <dbReference type="ARBA" id="ARBA00022491"/>
    </source>
</evidence>
<evidence type="ECO:0000256" key="2">
    <source>
        <dbReference type="ARBA" id="ARBA00023015"/>
    </source>
</evidence>
<dbReference type="Pfam" id="PF00440">
    <property type="entry name" value="TetR_N"/>
    <property type="match status" value="1"/>
</dbReference>
<comment type="caution">
    <text evidence="7">The sequence shown here is derived from an EMBL/GenBank/DDBJ whole genome shotgun (WGS) entry which is preliminary data.</text>
</comment>
<evidence type="ECO:0000256" key="5">
    <source>
        <dbReference type="PROSITE-ProRule" id="PRU00335"/>
    </source>
</evidence>
<dbReference type="Proteomes" id="UP000274786">
    <property type="component" value="Unassembled WGS sequence"/>
</dbReference>
<dbReference type="Pfam" id="PF08361">
    <property type="entry name" value="TetR_C_2"/>
    <property type="match status" value="1"/>
</dbReference>
<evidence type="ECO:0000259" key="6">
    <source>
        <dbReference type="PROSITE" id="PS50977"/>
    </source>
</evidence>
<accession>A0A498CJQ7</accession>
<proteinExistence type="predicted"/>
<dbReference type="AlphaFoldDB" id="A0A498CJQ7"/>
<sequence>MARKTKEDAQMTKDRILEAALDCFHEHGVPGTTLAMIGTRAGYTRGAIYWHFENKTQILQELVSREHVPFADRLRAVASTEQPNPTSALRAALLLSVKEVAEQPRLRSMVEVLMRSDLSDESRALQSLQVRLLTEEREIVARVFERAASLGQLRKGVSPADVARTMMCCLSGLMYSAMLEPNVFDLERDGAQIFDAILSAYVHVGTISD</sequence>
<dbReference type="PROSITE" id="PS50977">
    <property type="entry name" value="HTH_TETR_2"/>
    <property type="match status" value="1"/>
</dbReference>
<feature type="DNA-binding region" description="H-T-H motif" evidence="5">
    <location>
        <begin position="33"/>
        <end position="52"/>
    </location>
</feature>
<dbReference type="Gene3D" id="1.10.357.10">
    <property type="entry name" value="Tetracycline Repressor, domain 2"/>
    <property type="match status" value="1"/>
</dbReference>
<evidence type="ECO:0000256" key="4">
    <source>
        <dbReference type="ARBA" id="ARBA00023163"/>
    </source>
</evidence>
<keyword evidence="4" id="KW-0804">Transcription</keyword>
<keyword evidence="2" id="KW-0805">Transcription regulation</keyword>
<dbReference type="GO" id="GO:0003700">
    <property type="term" value="F:DNA-binding transcription factor activity"/>
    <property type="evidence" value="ECO:0007669"/>
    <property type="project" value="TreeGrafter"/>
</dbReference>
<dbReference type="SUPFAM" id="SSF48498">
    <property type="entry name" value="Tetracyclin repressor-like, C-terminal domain"/>
    <property type="match status" value="1"/>
</dbReference>
<dbReference type="InterPro" id="IPR036271">
    <property type="entry name" value="Tet_transcr_reg_TetR-rel_C_sf"/>
</dbReference>
<dbReference type="GO" id="GO:0000976">
    <property type="term" value="F:transcription cis-regulatory region binding"/>
    <property type="evidence" value="ECO:0007669"/>
    <property type="project" value="TreeGrafter"/>
</dbReference>
<gene>
    <name evidence="7" type="ORF">BCL79_2009</name>
</gene>
<evidence type="ECO:0000313" key="7">
    <source>
        <dbReference type="EMBL" id="RLK57601.1"/>
    </source>
</evidence>
<protein>
    <submittedName>
        <fullName evidence="7">TetR family transcriptional regulator</fullName>
    </submittedName>
</protein>
<keyword evidence="3 5" id="KW-0238">DNA-binding</keyword>
<dbReference type="PANTHER" id="PTHR30055:SF240">
    <property type="entry name" value="HTH-TYPE TRANSCRIPTIONAL REGULATOR ACRR"/>
    <property type="match status" value="1"/>
</dbReference>
<dbReference type="PRINTS" id="PR00455">
    <property type="entry name" value="HTHTETR"/>
</dbReference>
<dbReference type="PANTHER" id="PTHR30055">
    <property type="entry name" value="HTH-TYPE TRANSCRIPTIONAL REGULATOR RUTR"/>
    <property type="match status" value="1"/>
</dbReference>
<dbReference type="InterPro" id="IPR013572">
    <property type="entry name" value="Tscrpt_reg_MAATS_C"/>
</dbReference>
<dbReference type="OrthoDB" id="5816932at2"/>
<dbReference type="InterPro" id="IPR009057">
    <property type="entry name" value="Homeodomain-like_sf"/>
</dbReference>
<name>A0A498CJQ7_9GAMM</name>
<dbReference type="InterPro" id="IPR050109">
    <property type="entry name" value="HTH-type_TetR-like_transc_reg"/>
</dbReference>
<keyword evidence="1" id="KW-0678">Repressor</keyword>
<reference evidence="7 8" key="1">
    <citation type="submission" date="2018-10" db="EMBL/GenBank/DDBJ databases">
        <title>Comparative analysis of microorganisms from saline springs in Andes Mountain Range, Colombia.</title>
        <authorList>
            <person name="Rubin E."/>
        </authorList>
    </citation>
    <scope>NUCLEOTIDE SEQUENCE [LARGE SCALE GENOMIC DNA]</scope>
    <source>
        <strain evidence="7 8">USBA GBX 843</strain>
    </source>
</reference>
<dbReference type="SUPFAM" id="SSF46689">
    <property type="entry name" value="Homeodomain-like"/>
    <property type="match status" value="1"/>
</dbReference>
<organism evidence="7 8">
    <name type="scientific">Stenotrophomonas rhizophila</name>
    <dbReference type="NCBI Taxonomy" id="216778"/>
    <lineage>
        <taxon>Bacteria</taxon>
        <taxon>Pseudomonadati</taxon>
        <taxon>Pseudomonadota</taxon>
        <taxon>Gammaproteobacteria</taxon>
        <taxon>Lysobacterales</taxon>
        <taxon>Lysobacteraceae</taxon>
        <taxon>Stenotrophomonas</taxon>
    </lineage>
</organism>
<dbReference type="InterPro" id="IPR001647">
    <property type="entry name" value="HTH_TetR"/>
</dbReference>
<dbReference type="EMBL" id="RCDC01000004">
    <property type="protein sequence ID" value="RLK57601.1"/>
    <property type="molecule type" value="Genomic_DNA"/>
</dbReference>
<evidence type="ECO:0000256" key="3">
    <source>
        <dbReference type="ARBA" id="ARBA00023125"/>
    </source>
</evidence>